<evidence type="ECO:0000256" key="1">
    <source>
        <dbReference type="ARBA" id="ARBA00007749"/>
    </source>
</evidence>
<dbReference type="EMBL" id="CP142149">
    <property type="protein sequence ID" value="WSE26279.1"/>
    <property type="molecule type" value="Genomic_DNA"/>
</dbReference>
<keyword evidence="3" id="KW-0378">Hydrolase</keyword>
<dbReference type="Gene3D" id="3.60.15.10">
    <property type="entry name" value="Ribonuclease Z/Hydroxyacylglutathione hydrolase-like"/>
    <property type="match status" value="1"/>
</dbReference>
<reference evidence="6 7" key="1">
    <citation type="journal article" date="2015" name="Int. J. Syst. Evol. Microbiol.">
        <title>Amycolatopsis rhabdoformis sp. nov., an actinomycete isolated from a tropical forest soil.</title>
        <authorList>
            <person name="Souza W.R."/>
            <person name="Silva R.E."/>
            <person name="Goodfellow M."/>
            <person name="Busarakam K."/>
            <person name="Figueiro F.S."/>
            <person name="Ferreira D."/>
            <person name="Rodrigues-Filho E."/>
            <person name="Moraes L.A.B."/>
            <person name="Zucchi T.D."/>
        </authorList>
    </citation>
    <scope>NUCLEOTIDE SEQUENCE [LARGE SCALE GENOMIC DNA]</scope>
    <source>
        <strain evidence="6 7">NCIMB 14900</strain>
    </source>
</reference>
<evidence type="ECO:0000256" key="2">
    <source>
        <dbReference type="ARBA" id="ARBA00022723"/>
    </source>
</evidence>
<dbReference type="Proteomes" id="UP001330812">
    <property type="component" value="Chromosome"/>
</dbReference>
<evidence type="ECO:0000313" key="6">
    <source>
        <dbReference type="EMBL" id="WSE26279.1"/>
    </source>
</evidence>
<dbReference type="PANTHER" id="PTHR42978">
    <property type="entry name" value="QUORUM-QUENCHING LACTONASE YTNP-RELATED-RELATED"/>
    <property type="match status" value="1"/>
</dbReference>
<dbReference type="InterPro" id="IPR051013">
    <property type="entry name" value="MBL_superfamily_lactonases"/>
</dbReference>
<evidence type="ECO:0000256" key="4">
    <source>
        <dbReference type="ARBA" id="ARBA00022833"/>
    </source>
</evidence>
<proteinExistence type="inferred from homology"/>
<dbReference type="PANTHER" id="PTHR42978:SF6">
    <property type="entry name" value="QUORUM-QUENCHING LACTONASE YTNP-RELATED"/>
    <property type="match status" value="1"/>
</dbReference>
<evidence type="ECO:0000256" key="3">
    <source>
        <dbReference type="ARBA" id="ARBA00022801"/>
    </source>
</evidence>
<sequence>MSAAPTTRPAAWTRFRHGDFECTVVSDGVLEMGPARENFPDADPAEVDALLHRHYLPTENVRLHQNLLIVDTGTQLVLIDTGVGRSPDLGRGFFGPQTGQAVNSMRAAGFEPADIDVVAITHAHPDHCWGLIDEHDQPLYPDATVVVSDADFTHWTDLSKVDTAPNQHLRDHYIGAHRNLLAYGDRVHRVGDGHEVAPGITAMATPGHSPGHLVYRIESAGETMLCWGDLCHHYVLLLQHPEWRFQFDHDGPAATAQRNRVYDLAERHRHRVFAYHFPFPGLGHLKRDGDGYAWLPTDLELDLPAG</sequence>
<name>A0ABZ1HVF3_9PSEU</name>
<comment type="similarity">
    <text evidence="1">Belongs to the metallo-beta-lactamase superfamily.</text>
</comment>
<protein>
    <submittedName>
        <fullName evidence="6">MBL fold metallo-hydrolase</fullName>
    </submittedName>
</protein>
<dbReference type="RefSeq" id="WP_326565247.1">
    <property type="nucleotide sequence ID" value="NZ_CP142149.1"/>
</dbReference>
<dbReference type="Pfam" id="PF00753">
    <property type="entry name" value="Lactamase_B"/>
    <property type="match status" value="1"/>
</dbReference>
<evidence type="ECO:0000313" key="7">
    <source>
        <dbReference type="Proteomes" id="UP001330812"/>
    </source>
</evidence>
<accession>A0ABZ1HVF3</accession>
<organism evidence="6 7">
    <name type="scientific">Amycolatopsis rhabdoformis</name>
    <dbReference type="NCBI Taxonomy" id="1448059"/>
    <lineage>
        <taxon>Bacteria</taxon>
        <taxon>Bacillati</taxon>
        <taxon>Actinomycetota</taxon>
        <taxon>Actinomycetes</taxon>
        <taxon>Pseudonocardiales</taxon>
        <taxon>Pseudonocardiaceae</taxon>
        <taxon>Amycolatopsis</taxon>
    </lineage>
</organism>
<dbReference type="CDD" id="cd07720">
    <property type="entry name" value="OPHC2-like_MBL-fold"/>
    <property type="match status" value="1"/>
</dbReference>
<keyword evidence="7" id="KW-1185">Reference proteome</keyword>
<keyword evidence="2" id="KW-0479">Metal-binding</keyword>
<dbReference type="SMART" id="SM00849">
    <property type="entry name" value="Lactamase_B"/>
    <property type="match status" value="1"/>
</dbReference>
<feature type="domain" description="Metallo-beta-lactamase" evidence="5">
    <location>
        <begin position="64"/>
        <end position="276"/>
    </location>
</feature>
<gene>
    <name evidence="6" type="ORF">VSH64_25735</name>
</gene>
<keyword evidence="4" id="KW-0862">Zinc</keyword>
<dbReference type="SUPFAM" id="SSF56281">
    <property type="entry name" value="Metallo-hydrolase/oxidoreductase"/>
    <property type="match status" value="1"/>
</dbReference>
<evidence type="ECO:0000259" key="5">
    <source>
        <dbReference type="SMART" id="SM00849"/>
    </source>
</evidence>
<dbReference type="InterPro" id="IPR001279">
    <property type="entry name" value="Metallo-B-lactamas"/>
</dbReference>
<dbReference type="InterPro" id="IPR036866">
    <property type="entry name" value="RibonucZ/Hydroxyglut_hydro"/>
</dbReference>